<protein>
    <submittedName>
        <fullName evidence="2">Uncharacterized protein</fullName>
    </submittedName>
</protein>
<gene>
    <name evidence="2" type="ordered locus">AM1_1128</name>
</gene>
<keyword evidence="1" id="KW-0812">Transmembrane</keyword>
<keyword evidence="3" id="KW-1185">Reference proteome</keyword>
<name>B0C2V1_ACAM1</name>
<dbReference type="STRING" id="329726.AM1_1128"/>
<dbReference type="EMBL" id="CP000828">
    <property type="protein sequence ID" value="ABW26167.1"/>
    <property type="molecule type" value="Genomic_DNA"/>
</dbReference>
<dbReference type="HOGENOM" id="CLU_3228052_0_0_3"/>
<dbReference type="AlphaFoldDB" id="B0C2V1"/>
<dbReference type="Proteomes" id="UP000000268">
    <property type="component" value="Chromosome"/>
</dbReference>
<reference evidence="2 3" key="1">
    <citation type="journal article" date="2008" name="Proc. Natl. Acad. Sci. U.S.A.">
        <title>Niche adaptation and genome expansion in the chlorophyll d-producing cyanobacterium Acaryochloris marina.</title>
        <authorList>
            <person name="Swingley W.D."/>
            <person name="Chen M."/>
            <person name="Cheung P.C."/>
            <person name="Conrad A.L."/>
            <person name="Dejesa L.C."/>
            <person name="Hao J."/>
            <person name="Honchak B.M."/>
            <person name="Karbach L.E."/>
            <person name="Kurdoglu A."/>
            <person name="Lahiri S."/>
            <person name="Mastrian S.D."/>
            <person name="Miyashita H."/>
            <person name="Page L."/>
            <person name="Ramakrishna P."/>
            <person name="Satoh S."/>
            <person name="Sattley W.M."/>
            <person name="Shimada Y."/>
            <person name="Taylor H.L."/>
            <person name="Tomo T."/>
            <person name="Tsuchiya T."/>
            <person name="Wang Z.T."/>
            <person name="Raymond J."/>
            <person name="Mimuro M."/>
            <person name="Blankenship R.E."/>
            <person name="Touchman J.W."/>
        </authorList>
    </citation>
    <scope>NUCLEOTIDE SEQUENCE [LARGE SCALE GENOMIC DNA]</scope>
    <source>
        <strain evidence="3">MBIC 11017</strain>
    </source>
</reference>
<sequence length="43" mass="4819">MNEILGAIFMKPIFSNQVVFLTRLVWISLGLTINLLVEVVGKT</sequence>
<dbReference type="KEGG" id="amr:AM1_1128"/>
<keyword evidence="1" id="KW-1133">Transmembrane helix</keyword>
<accession>B0C2V1</accession>
<feature type="transmembrane region" description="Helical" evidence="1">
    <location>
        <begin position="20"/>
        <end position="40"/>
    </location>
</feature>
<proteinExistence type="predicted"/>
<keyword evidence="1" id="KW-0472">Membrane</keyword>
<organism evidence="2 3">
    <name type="scientific">Acaryochloris marina (strain MBIC 11017)</name>
    <dbReference type="NCBI Taxonomy" id="329726"/>
    <lineage>
        <taxon>Bacteria</taxon>
        <taxon>Bacillati</taxon>
        <taxon>Cyanobacteriota</taxon>
        <taxon>Cyanophyceae</taxon>
        <taxon>Acaryochloridales</taxon>
        <taxon>Acaryochloridaceae</taxon>
        <taxon>Acaryochloris</taxon>
    </lineage>
</organism>
<evidence type="ECO:0000256" key="1">
    <source>
        <dbReference type="SAM" id="Phobius"/>
    </source>
</evidence>
<evidence type="ECO:0000313" key="3">
    <source>
        <dbReference type="Proteomes" id="UP000000268"/>
    </source>
</evidence>
<evidence type="ECO:0000313" key="2">
    <source>
        <dbReference type="EMBL" id="ABW26167.1"/>
    </source>
</evidence>